<protein>
    <recommendedName>
        <fullName evidence="3">DUF3102 domain-containing protein</fullName>
    </recommendedName>
</protein>
<comment type="caution">
    <text evidence="1">The sequence shown here is derived from an EMBL/GenBank/DDBJ whole genome shotgun (WGS) entry which is preliminary data.</text>
</comment>
<dbReference type="Proteomes" id="UP000094291">
    <property type="component" value="Unassembled WGS sequence"/>
</dbReference>
<evidence type="ECO:0000313" key="2">
    <source>
        <dbReference type="Proteomes" id="UP000094291"/>
    </source>
</evidence>
<evidence type="ECO:0008006" key="3">
    <source>
        <dbReference type="Google" id="ProtNLM"/>
    </source>
</evidence>
<proteinExistence type="predicted"/>
<evidence type="ECO:0000313" key="1">
    <source>
        <dbReference type="EMBL" id="ODC03215.1"/>
    </source>
</evidence>
<dbReference type="STRING" id="197479.BFW38_06325"/>
<gene>
    <name evidence="1" type="ORF">BFW38_06325</name>
</gene>
<sequence>MSTQKDALNNDNATIVGTHEENHELAFDVQAVNELQNQAAALTGAHSDERDLVNQILGQVQMANSIARFADVVSLTKLAHIKETRMYKALAGKKGLDPQGNEIADIGTFDGFCRALGLSRSKVDEDLTNLKHFGEEALNNLTAIGIGYREMRQFRKLPDDQKEALIEVAKSGDKESFVELAEEIICKHAKEKEALQKDRDDVRADYDAQSELLSKRNDELDAARFALERAERRLRDATPDEAEKQLKTEISGVAVEIESLFKTRLDGALSTLQEHAQTTGHDQRLYMATLVRQMELELLALREKYALPDSLDGSNQDWMSEQALADAEAVVQQLNGER</sequence>
<organism evidence="1 2">
    <name type="scientific">Terasakiispira papahanaumokuakeensis</name>
    <dbReference type="NCBI Taxonomy" id="197479"/>
    <lineage>
        <taxon>Bacteria</taxon>
        <taxon>Pseudomonadati</taxon>
        <taxon>Pseudomonadota</taxon>
        <taxon>Gammaproteobacteria</taxon>
        <taxon>Oceanospirillales</taxon>
        <taxon>Terasakiispira</taxon>
    </lineage>
</organism>
<name>A0A1E2V979_9GAMM</name>
<reference evidence="1 2" key="1">
    <citation type="submission" date="2016-08" db="EMBL/GenBank/DDBJ databases">
        <authorList>
            <person name="Seilhamer J.J."/>
        </authorList>
    </citation>
    <scope>NUCLEOTIDE SEQUENCE [LARGE SCALE GENOMIC DNA]</scope>
    <source>
        <strain evidence="1 2">PH27A</strain>
    </source>
</reference>
<accession>A0A1E2V979</accession>
<dbReference type="AlphaFoldDB" id="A0A1E2V979"/>
<dbReference type="EMBL" id="MDTQ01000001">
    <property type="protein sequence ID" value="ODC03215.1"/>
    <property type="molecule type" value="Genomic_DNA"/>
</dbReference>
<keyword evidence="2" id="KW-1185">Reference proteome</keyword>
<dbReference type="RefSeq" id="WP_068997631.1">
    <property type="nucleotide sequence ID" value="NZ_MDTQ01000001.1"/>
</dbReference>